<proteinExistence type="predicted"/>
<reference evidence="1 2" key="1">
    <citation type="journal article" date="2024" name="G3 (Bethesda)">
        <title>Genome assembly of Hibiscus sabdariffa L. provides insights into metabolisms of medicinal natural products.</title>
        <authorList>
            <person name="Kim T."/>
        </authorList>
    </citation>
    <scope>NUCLEOTIDE SEQUENCE [LARGE SCALE GENOMIC DNA]</scope>
    <source>
        <strain evidence="1">TK-2024</strain>
        <tissue evidence="1">Old leaves</tissue>
    </source>
</reference>
<dbReference type="EMBL" id="JBBPBM010000004">
    <property type="protein sequence ID" value="KAK8589227.1"/>
    <property type="molecule type" value="Genomic_DNA"/>
</dbReference>
<name>A0ABR2FYN7_9ROSI</name>
<evidence type="ECO:0000313" key="1">
    <source>
        <dbReference type="EMBL" id="KAK8589227.1"/>
    </source>
</evidence>
<sequence>MSSMGRECAYLNIGELIKATYFDSMFFEFAGLGGLDCCCFFGLGANPFEPFLVLGILDWQTESVSEQSLVTASISEESSVEATSDRTRC</sequence>
<gene>
    <name evidence="1" type="ORF">V6N12_023630</name>
</gene>
<keyword evidence="2" id="KW-1185">Reference proteome</keyword>
<evidence type="ECO:0000313" key="2">
    <source>
        <dbReference type="Proteomes" id="UP001472677"/>
    </source>
</evidence>
<accession>A0ABR2FYN7</accession>
<protein>
    <submittedName>
        <fullName evidence="1">Uncharacterized protein</fullName>
    </submittedName>
</protein>
<organism evidence="1 2">
    <name type="scientific">Hibiscus sabdariffa</name>
    <name type="common">roselle</name>
    <dbReference type="NCBI Taxonomy" id="183260"/>
    <lineage>
        <taxon>Eukaryota</taxon>
        <taxon>Viridiplantae</taxon>
        <taxon>Streptophyta</taxon>
        <taxon>Embryophyta</taxon>
        <taxon>Tracheophyta</taxon>
        <taxon>Spermatophyta</taxon>
        <taxon>Magnoliopsida</taxon>
        <taxon>eudicotyledons</taxon>
        <taxon>Gunneridae</taxon>
        <taxon>Pentapetalae</taxon>
        <taxon>rosids</taxon>
        <taxon>malvids</taxon>
        <taxon>Malvales</taxon>
        <taxon>Malvaceae</taxon>
        <taxon>Malvoideae</taxon>
        <taxon>Hibiscus</taxon>
    </lineage>
</organism>
<comment type="caution">
    <text evidence="1">The sequence shown here is derived from an EMBL/GenBank/DDBJ whole genome shotgun (WGS) entry which is preliminary data.</text>
</comment>
<dbReference type="Proteomes" id="UP001472677">
    <property type="component" value="Unassembled WGS sequence"/>
</dbReference>